<evidence type="ECO:0008006" key="4">
    <source>
        <dbReference type="Google" id="ProtNLM"/>
    </source>
</evidence>
<keyword evidence="3" id="KW-1185">Reference proteome</keyword>
<sequence length="189" mass="21479">MKPSIFRQALCVSAAAVLTTVSHSLTTPTAHAQGGTPGLMEFRWDSDRNYRKLYYFQTSSIENDRSEWYLHLRAKDRKTSIMKLTVTVPDYFDAKLRPERMTLCRTSSGSMTKRTRCLEEVPATIEVNKTQTAIEVYPDTPVPVEGDYSLRIKLFNPQGKRMYQLNALIQAPGDVPMSGYVGSWLIDMD</sequence>
<gene>
    <name evidence="2" type="ordered locus">SYNW1886</name>
</gene>
<reference evidence="2 3" key="1">
    <citation type="journal article" date="2003" name="Nature">
        <title>The genome of a motile marine Synechococcus.</title>
        <authorList>
            <person name="Palenik B."/>
            <person name="Brahamsha B."/>
            <person name="Larimer F."/>
            <person name="Land M."/>
            <person name="Hauser L."/>
            <person name="Chain P."/>
            <person name="Lamerdin J."/>
            <person name="Regala W."/>
            <person name="Allen E.A."/>
            <person name="McCarren J."/>
            <person name="Paulsen I."/>
            <person name="Dufresne A."/>
            <person name="Partensky F."/>
            <person name="Webb E."/>
            <person name="Waterbury J."/>
        </authorList>
    </citation>
    <scope>NUCLEOTIDE SEQUENCE [LARGE SCALE GENOMIC DNA]</scope>
    <source>
        <strain evidence="2 3">WH8102</strain>
    </source>
</reference>
<accession>Q7U526</accession>
<protein>
    <recommendedName>
        <fullName evidence="4">DUF2808 domain-containing protein</fullName>
    </recommendedName>
</protein>
<evidence type="ECO:0000256" key="1">
    <source>
        <dbReference type="SAM" id="SignalP"/>
    </source>
</evidence>
<proteinExistence type="predicted"/>
<dbReference type="AlphaFoldDB" id="Q7U526"/>
<dbReference type="RefSeq" id="WP_011128744.1">
    <property type="nucleotide sequence ID" value="NC_005070.1"/>
</dbReference>
<feature type="chain" id="PRO_5004295158" description="DUF2808 domain-containing protein" evidence="1">
    <location>
        <begin position="33"/>
        <end position="189"/>
    </location>
</feature>
<dbReference type="KEGG" id="syw:SYNW1886"/>
<dbReference type="Pfam" id="PF10989">
    <property type="entry name" value="DUF2808"/>
    <property type="match status" value="1"/>
</dbReference>
<dbReference type="STRING" id="84588.SYNW1886"/>
<dbReference type="EMBL" id="BX569694">
    <property type="protein sequence ID" value="CAE08401.1"/>
    <property type="molecule type" value="Genomic_DNA"/>
</dbReference>
<dbReference type="eggNOG" id="ENOG502ZC3W">
    <property type="taxonomic scope" value="Bacteria"/>
</dbReference>
<dbReference type="InterPro" id="IPR021256">
    <property type="entry name" value="DUF2808"/>
</dbReference>
<organism evidence="2 3">
    <name type="scientific">Parasynechococcus marenigrum (strain WH8102)</name>
    <dbReference type="NCBI Taxonomy" id="84588"/>
    <lineage>
        <taxon>Bacteria</taxon>
        <taxon>Bacillati</taxon>
        <taxon>Cyanobacteriota</taxon>
        <taxon>Cyanophyceae</taxon>
        <taxon>Synechococcales</taxon>
        <taxon>Prochlorococcaceae</taxon>
        <taxon>Parasynechococcus</taxon>
        <taxon>Parasynechococcus marenigrum</taxon>
    </lineage>
</organism>
<keyword evidence="1" id="KW-0732">Signal</keyword>
<evidence type="ECO:0000313" key="2">
    <source>
        <dbReference type="EMBL" id="CAE08401.1"/>
    </source>
</evidence>
<name>Q7U526_PARMW</name>
<dbReference type="HOGENOM" id="CLU_115761_0_0_3"/>
<feature type="signal peptide" evidence="1">
    <location>
        <begin position="1"/>
        <end position="32"/>
    </location>
</feature>
<dbReference type="Proteomes" id="UP000001422">
    <property type="component" value="Chromosome"/>
</dbReference>
<evidence type="ECO:0000313" key="3">
    <source>
        <dbReference type="Proteomes" id="UP000001422"/>
    </source>
</evidence>